<dbReference type="Proteomes" id="UP001500929">
    <property type="component" value="Unassembled WGS sequence"/>
</dbReference>
<dbReference type="InterPro" id="IPR013321">
    <property type="entry name" value="Arc_rbn_hlx_hlx"/>
</dbReference>
<gene>
    <name evidence="2" type="ORF">GCM10009851_38130</name>
</gene>
<evidence type="ECO:0000259" key="1">
    <source>
        <dbReference type="Pfam" id="PF22513"/>
    </source>
</evidence>
<keyword evidence="3" id="KW-1185">Reference proteome</keyword>
<dbReference type="Gene3D" id="1.10.1220.10">
    <property type="entry name" value="Met repressor-like"/>
    <property type="match status" value="1"/>
</dbReference>
<dbReference type="SUPFAM" id="SSF47598">
    <property type="entry name" value="Ribbon-helix-helix"/>
    <property type="match status" value="1"/>
</dbReference>
<comment type="caution">
    <text evidence="2">The sequence shown here is derived from an EMBL/GenBank/DDBJ whole genome shotgun (WGS) entry which is preliminary data.</text>
</comment>
<accession>A0ABN3E6E2</accession>
<dbReference type="EMBL" id="BAAAQY010000015">
    <property type="protein sequence ID" value="GAA2249026.1"/>
    <property type="molecule type" value="Genomic_DNA"/>
</dbReference>
<name>A0ABN3E6E2_9MICO</name>
<dbReference type="InterPro" id="IPR010985">
    <property type="entry name" value="Ribbon_hlx_hlx"/>
</dbReference>
<proteinExistence type="predicted"/>
<feature type="domain" description="Antitoxin FitA-like ribbon-helix-helix" evidence="1">
    <location>
        <begin position="2"/>
        <end position="40"/>
    </location>
</feature>
<organism evidence="2 3">
    <name type="scientific">Herbiconiux moechotypicola</name>
    <dbReference type="NCBI Taxonomy" id="637393"/>
    <lineage>
        <taxon>Bacteria</taxon>
        <taxon>Bacillati</taxon>
        <taxon>Actinomycetota</taxon>
        <taxon>Actinomycetes</taxon>
        <taxon>Micrococcales</taxon>
        <taxon>Microbacteriaceae</taxon>
        <taxon>Herbiconiux</taxon>
    </lineage>
</organism>
<dbReference type="Pfam" id="PF22513">
    <property type="entry name" value="FitA-like_RHH"/>
    <property type="match status" value="1"/>
</dbReference>
<evidence type="ECO:0000313" key="2">
    <source>
        <dbReference type="EMBL" id="GAA2249026.1"/>
    </source>
</evidence>
<dbReference type="RefSeq" id="WP_259481602.1">
    <property type="nucleotide sequence ID" value="NZ_BAAAQY010000015.1"/>
</dbReference>
<protein>
    <recommendedName>
        <fullName evidence="1">Antitoxin FitA-like ribbon-helix-helix domain-containing protein</fullName>
    </recommendedName>
</protein>
<dbReference type="InterPro" id="IPR053853">
    <property type="entry name" value="FitA-like_RHH"/>
</dbReference>
<evidence type="ECO:0000313" key="3">
    <source>
        <dbReference type="Proteomes" id="UP001500929"/>
    </source>
</evidence>
<reference evidence="2 3" key="1">
    <citation type="journal article" date="2019" name="Int. J. Syst. Evol. Microbiol.">
        <title>The Global Catalogue of Microorganisms (GCM) 10K type strain sequencing project: providing services to taxonomists for standard genome sequencing and annotation.</title>
        <authorList>
            <consortium name="The Broad Institute Genomics Platform"/>
            <consortium name="The Broad Institute Genome Sequencing Center for Infectious Disease"/>
            <person name="Wu L."/>
            <person name="Ma J."/>
        </authorList>
    </citation>
    <scope>NUCLEOTIDE SEQUENCE [LARGE SCALE GENOMIC DNA]</scope>
    <source>
        <strain evidence="2 3">JCM 16117</strain>
    </source>
</reference>
<sequence>MATITIRDLNDATRDKLRVRAARNGRSMEAEARSILDHAVAAEPSDDSGLGTKIRSMFAEIGFIDEVVDQIPPRATERYFEQQRASAPGAQPSP</sequence>